<gene>
    <name evidence="1" type="ORF">GCM10010326_60590</name>
</gene>
<organism evidence="1 2">
    <name type="scientific">Streptomyces xanthochromogenes</name>
    <dbReference type="NCBI Taxonomy" id="67384"/>
    <lineage>
        <taxon>Bacteria</taxon>
        <taxon>Bacillati</taxon>
        <taxon>Actinomycetota</taxon>
        <taxon>Actinomycetes</taxon>
        <taxon>Kitasatosporales</taxon>
        <taxon>Streptomycetaceae</taxon>
        <taxon>Streptomyces</taxon>
    </lineage>
</organism>
<accession>A0ABQ3AMW6</accession>
<sequence length="71" mass="7342">MADAVDADELLRRIRGARDWAIQEEGRLLAEAEAASGPDGAAVPAGAAKAFSVVRSVLDKIIEPGRDPGTA</sequence>
<reference evidence="2" key="1">
    <citation type="journal article" date="2019" name="Int. J. Syst. Evol. Microbiol.">
        <title>The Global Catalogue of Microorganisms (GCM) 10K type strain sequencing project: providing services to taxonomists for standard genome sequencing and annotation.</title>
        <authorList>
            <consortium name="The Broad Institute Genomics Platform"/>
            <consortium name="The Broad Institute Genome Sequencing Center for Infectious Disease"/>
            <person name="Wu L."/>
            <person name="Ma J."/>
        </authorList>
    </citation>
    <scope>NUCLEOTIDE SEQUENCE [LARGE SCALE GENOMIC DNA]</scope>
    <source>
        <strain evidence="2">JCM 4594</strain>
    </source>
</reference>
<dbReference type="RefSeq" id="WP_190028760.1">
    <property type="nucleotide sequence ID" value="NZ_BMUU01000013.1"/>
</dbReference>
<dbReference type="GeneID" id="96293962"/>
<evidence type="ECO:0000313" key="2">
    <source>
        <dbReference type="Proteomes" id="UP000600946"/>
    </source>
</evidence>
<keyword evidence="2" id="KW-1185">Reference proteome</keyword>
<dbReference type="EMBL" id="BMUU01000013">
    <property type="protein sequence ID" value="GGY57866.1"/>
    <property type="molecule type" value="Genomic_DNA"/>
</dbReference>
<proteinExistence type="predicted"/>
<name>A0ABQ3AMW6_9ACTN</name>
<evidence type="ECO:0000313" key="1">
    <source>
        <dbReference type="EMBL" id="GGY57866.1"/>
    </source>
</evidence>
<protein>
    <submittedName>
        <fullName evidence="1">Uncharacterized protein</fullName>
    </submittedName>
</protein>
<dbReference type="Proteomes" id="UP000600946">
    <property type="component" value="Unassembled WGS sequence"/>
</dbReference>
<comment type="caution">
    <text evidence="1">The sequence shown here is derived from an EMBL/GenBank/DDBJ whole genome shotgun (WGS) entry which is preliminary data.</text>
</comment>